<evidence type="ECO:0000259" key="10">
    <source>
        <dbReference type="PROSITE" id="PS50878"/>
    </source>
</evidence>
<gene>
    <name evidence="11" type="ORF">A8926_2324</name>
</gene>
<evidence type="ECO:0000256" key="4">
    <source>
        <dbReference type="ARBA" id="ARBA00022723"/>
    </source>
</evidence>
<dbReference type="GO" id="GO:0051607">
    <property type="term" value="P:defense response to virus"/>
    <property type="evidence" value="ECO:0007669"/>
    <property type="project" value="UniProtKB-KW"/>
</dbReference>
<evidence type="ECO:0000256" key="8">
    <source>
        <dbReference type="ARBA" id="ARBA00034120"/>
    </source>
</evidence>
<dbReference type="PANTHER" id="PTHR34047">
    <property type="entry name" value="NUCLEAR INTRON MATURASE 1, MITOCHONDRIAL-RELATED"/>
    <property type="match status" value="1"/>
</dbReference>
<dbReference type="InterPro" id="IPR000477">
    <property type="entry name" value="RT_dom"/>
</dbReference>
<evidence type="ECO:0000256" key="7">
    <source>
        <dbReference type="ARBA" id="ARBA00023118"/>
    </source>
</evidence>
<dbReference type="Pfam" id="PF00078">
    <property type="entry name" value="RVT_1"/>
    <property type="match status" value="1"/>
</dbReference>
<evidence type="ECO:0000256" key="2">
    <source>
        <dbReference type="ARBA" id="ARBA00022679"/>
    </source>
</evidence>
<keyword evidence="3" id="KW-0548">Nucleotidyltransferase</keyword>
<dbReference type="InterPro" id="IPR051083">
    <property type="entry name" value="GrpII_Intron_Splice-Mob/Def"/>
</dbReference>
<dbReference type="GO" id="GO:0046872">
    <property type="term" value="F:metal ion binding"/>
    <property type="evidence" value="ECO:0007669"/>
    <property type="project" value="UniProtKB-KW"/>
</dbReference>
<evidence type="ECO:0000256" key="3">
    <source>
        <dbReference type="ARBA" id="ARBA00022695"/>
    </source>
</evidence>
<dbReference type="InterPro" id="IPR043502">
    <property type="entry name" value="DNA/RNA_pol_sf"/>
</dbReference>
<comment type="caution">
    <text evidence="11">The sequence shown here is derived from an EMBL/GenBank/DDBJ whole genome shotgun (WGS) entry which is preliminary data.</text>
</comment>
<comment type="similarity">
    <text evidence="8">Belongs to the bacterial reverse transcriptase family.</text>
</comment>
<dbReference type="GO" id="GO:0003723">
    <property type="term" value="F:RNA binding"/>
    <property type="evidence" value="ECO:0007669"/>
    <property type="project" value="InterPro"/>
</dbReference>
<dbReference type="InterPro" id="IPR000123">
    <property type="entry name" value="Reverse_transcriptase_msDNA"/>
</dbReference>
<dbReference type="PROSITE" id="PS50878">
    <property type="entry name" value="RT_POL"/>
    <property type="match status" value="1"/>
</dbReference>
<dbReference type="Proteomes" id="UP000233786">
    <property type="component" value="Unassembled WGS sequence"/>
</dbReference>
<keyword evidence="12" id="KW-1185">Reference proteome</keyword>
<evidence type="ECO:0000256" key="1">
    <source>
        <dbReference type="ARBA" id="ARBA00012493"/>
    </source>
</evidence>
<dbReference type="NCBIfam" id="TIGR04416">
    <property type="entry name" value="group_II_RT_mat"/>
    <property type="match status" value="1"/>
</dbReference>
<dbReference type="AlphaFoldDB" id="A0A2N3XVQ2"/>
<dbReference type="InterPro" id="IPR030931">
    <property type="entry name" value="Group_II_RT_mat"/>
</dbReference>
<dbReference type="EMBL" id="PJNB01000001">
    <property type="protein sequence ID" value="PKW14690.1"/>
    <property type="molecule type" value="Genomic_DNA"/>
</dbReference>
<name>A0A2N3XVQ2_SACSN</name>
<comment type="catalytic activity">
    <reaction evidence="9">
        <text>DNA(n) + a 2'-deoxyribonucleoside 5'-triphosphate = DNA(n+1) + diphosphate</text>
        <dbReference type="Rhea" id="RHEA:22508"/>
        <dbReference type="Rhea" id="RHEA-COMP:17339"/>
        <dbReference type="Rhea" id="RHEA-COMP:17340"/>
        <dbReference type="ChEBI" id="CHEBI:33019"/>
        <dbReference type="ChEBI" id="CHEBI:61560"/>
        <dbReference type="ChEBI" id="CHEBI:173112"/>
        <dbReference type="EC" id="2.7.7.49"/>
    </reaction>
</comment>
<evidence type="ECO:0000313" key="11">
    <source>
        <dbReference type="EMBL" id="PKW14690.1"/>
    </source>
</evidence>
<dbReference type="RefSeq" id="WP_101376449.1">
    <property type="nucleotide sequence ID" value="NZ_CP061007.1"/>
</dbReference>
<proteinExistence type="inferred from homology"/>
<keyword evidence="4" id="KW-0479">Metal-binding</keyword>
<dbReference type="PRINTS" id="PR00866">
    <property type="entry name" value="RNADNAPOLMS"/>
</dbReference>
<dbReference type="SUPFAM" id="SSF56672">
    <property type="entry name" value="DNA/RNA polymerases"/>
    <property type="match status" value="1"/>
</dbReference>
<keyword evidence="7" id="KW-0051">Antiviral defense</keyword>
<evidence type="ECO:0000313" key="12">
    <source>
        <dbReference type="Proteomes" id="UP000233786"/>
    </source>
</evidence>
<organism evidence="11 12">
    <name type="scientific">Saccharopolyspora spinosa</name>
    <dbReference type="NCBI Taxonomy" id="60894"/>
    <lineage>
        <taxon>Bacteria</taxon>
        <taxon>Bacillati</taxon>
        <taxon>Actinomycetota</taxon>
        <taxon>Actinomycetes</taxon>
        <taxon>Pseudonocardiales</taxon>
        <taxon>Pseudonocardiaceae</taxon>
        <taxon>Saccharopolyspora</taxon>
    </lineage>
</organism>
<evidence type="ECO:0000256" key="5">
    <source>
        <dbReference type="ARBA" id="ARBA00022842"/>
    </source>
</evidence>
<reference evidence="11" key="1">
    <citation type="submission" date="2017-12" db="EMBL/GenBank/DDBJ databases">
        <title>Sequencing the genomes of 1000 Actinobacteria strains.</title>
        <authorList>
            <person name="Klenk H.-P."/>
        </authorList>
    </citation>
    <scope>NUCLEOTIDE SEQUENCE [LARGE SCALE GENOMIC DNA]</scope>
    <source>
        <strain evidence="11">DSM 44228</strain>
    </source>
</reference>
<keyword evidence="5" id="KW-0460">Magnesium</keyword>
<sequence length="416" mass="48065">MSQPGLQGKSYDIPKRLIWAAWLKVKSNGGAAGADGVTIEQFEERLIDNLFRLWNRMSSGSYFPGPVRAVEIPKKGGTRILGIPNVVDRVAQTAAVLMLEPDVEKIFHDDSYGYRPGRSPVDALRVCRQRCFKKDWVVDLDVKAFFDSVPWDLMMKAVARHTTQQWVMLYVERWLKAPMQMPDRTLAHRTKGTPQGGPISPLIANIFLHYGFDSWMNREFPGVGFERFADDVVVHCVTERQAHQVRQAIGRRFAEIGLQLHPDKTCIVYCKDDRRHLAYEQVTFTFCGYAFRPRKAWDKVRGKARTGFLPAVAPGKLTDMSRKAASWRLHRRTTWSLDDLAEEVNPALRGWLNYFTAFYPSAVVPIGKRVDRHLMRWARRKYKRLVRSEARTRAWLKGVRQRSPDLFAHWALRYTT</sequence>
<dbReference type="PANTHER" id="PTHR34047:SF3">
    <property type="entry name" value="BLR2052 PROTEIN"/>
    <property type="match status" value="1"/>
</dbReference>
<keyword evidence="2" id="KW-0808">Transferase</keyword>
<evidence type="ECO:0000256" key="9">
    <source>
        <dbReference type="ARBA" id="ARBA00048173"/>
    </source>
</evidence>
<protein>
    <recommendedName>
        <fullName evidence="1">RNA-directed DNA polymerase</fullName>
        <ecNumber evidence="1">2.7.7.49</ecNumber>
    </recommendedName>
</protein>
<dbReference type="InterPro" id="IPR013597">
    <property type="entry name" value="Mat_intron_G2"/>
</dbReference>
<keyword evidence="6 11" id="KW-0695">RNA-directed DNA polymerase</keyword>
<dbReference type="OrthoDB" id="1550386at2"/>
<dbReference type="GO" id="GO:0003964">
    <property type="term" value="F:RNA-directed DNA polymerase activity"/>
    <property type="evidence" value="ECO:0007669"/>
    <property type="project" value="UniProtKB-KW"/>
</dbReference>
<dbReference type="STRING" id="994479.GCA_000194155_01752"/>
<accession>A0A2N3XVQ2</accession>
<dbReference type="EC" id="2.7.7.49" evidence="1"/>
<evidence type="ECO:0000256" key="6">
    <source>
        <dbReference type="ARBA" id="ARBA00022918"/>
    </source>
</evidence>
<dbReference type="Pfam" id="PF08388">
    <property type="entry name" value="GIIM"/>
    <property type="match status" value="1"/>
</dbReference>
<feature type="domain" description="Reverse transcriptase" evidence="10">
    <location>
        <begin position="51"/>
        <end position="291"/>
    </location>
</feature>
<dbReference type="CDD" id="cd01651">
    <property type="entry name" value="RT_G2_intron"/>
    <property type="match status" value="1"/>
</dbReference>